<dbReference type="Pfam" id="PF03900">
    <property type="entry name" value="Porphobil_deamC"/>
    <property type="match status" value="1"/>
</dbReference>
<dbReference type="Gene3D" id="3.30.160.40">
    <property type="entry name" value="Porphobilinogen deaminase, C-terminal domain"/>
    <property type="match status" value="1"/>
</dbReference>
<evidence type="ECO:0000256" key="2">
    <source>
        <dbReference type="ARBA" id="ARBA00005638"/>
    </source>
</evidence>
<organism evidence="11 12">
    <name type="scientific">Georgenia muralis</name>
    <dbReference type="NCBI Taxonomy" id="154117"/>
    <lineage>
        <taxon>Bacteria</taxon>
        <taxon>Bacillati</taxon>
        <taxon>Actinomycetota</taxon>
        <taxon>Actinomycetes</taxon>
        <taxon>Micrococcales</taxon>
        <taxon>Bogoriellaceae</taxon>
        <taxon>Georgenia</taxon>
    </lineage>
</organism>
<dbReference type="InterPro" id="IPR022419">
    <property type="entry name" value="Porphobilin_deaminase_cofac_BS"/>
</dbReference>
<sequence length="337" mass="34060">MPENRLDNSPGPGDTGAVSSTLRLGTRGSDLALTQSTTVAEALAASSGLDVRLVRIRTEGDRSTASLTTLGGTGVFAAALREALLAGDIDVAVHSLKDLPSAPLPGLEIAAVPVREDPRDALCAREGWTLATLPGGARVGTGSPRRAAQLRLARPDLAVVDIRGNVPTRLARVAPGDLDAVVLAAAGLSRLGLLAHVTDLLPTDVMLPAPGQGALAVECRAEEHAAPLAAALRGLEDPATRLAVVAEREVLRVLEAGCTAPVAAHARVDDAGRLLLTAGVFGGDGLIRSGAAPVPADEQGLEAARELGAALAHELLAAGAVELAGLLPRSDASSGRP</sequence>
<dbReference type="PROSITE" id="PS00533">
    <property type="entry name" value="PORPHOBILINOGEN_DEAM"/>
    <property type="match status" value="1"/>
</dbReference>
<dbReference type="InterPro" id="IPR000860">
    <property type="entry name" value="HemC"/>
</dbReference>
<feature type="region of interest" description="Disordered" evidence="8">
    <location>
        <begin position="1"/>
        <end position="21"/>
    </location>
</feature>
<reference evidence="11 12" key="1">
    <citation type="submission" date="2018-11" db="EMBL/GenBank/DDBJ databases">
        <title>Sequencing the genomes of 1000 actinobacteria strains.</title>
        <authorList>
            <person name="Klenk H.-P."/>
        </authorList>
    </citation>
    <scope>NUCLEOTIDE SEQUENCE [LARGE SCALE GENOMIC DNA]</scope>
    <source>
        <strain evidence="11 12">DSM 14418</strain>
    </source>
</reference>
<comment type="similarity">
    <text evidence="2 7">Belongs to the HMBS family.</text>
</comment>
<evidence type="ECO:0000256" key="4">
    <source>
        <dbReference type="ARBA" id="ARBA00022679"/>
    </source>
</evidence>
<dbReference type="InterPro" id="IPR022417">
    <property type="entry name" value="Porphobilin_deaminase_N"/>
</dbReference>
<dbReference type="NCBIfam" id="TIGR00212">
    <property type="entry name" value="hemC"/>
    <property type="match status" value="1"/>
</dbReference>
<evidence type="ECO:0000259" key="9">
    <source>
        <dbReference type="Pfam" id="PF01379"/>
    </source>
</evidence>
<evidence type="ECO:0000256" key="8">
    <source>
        <dbReference type="SAM" id="MobiDB-lite"/>
    </source>
</evidence>
<keyword evidence="12" id="KW-1185">Reference proteome</keyword>
<feature type="domain" description="Porphobilinogen deaminase C-terminal" evidence="10">
    <location>
        <begin position="242"/>
        <end position="316"/>
    </location>
</feature>
<dbReference type="EMBL" id="RKRA01000001">
    <property type="protein sequence ID" value="RPF26608.1"/>
    <property type="molecule type" value="Genomic_DNA"/>
</dbReference>
<dbReference type="HAMAP" id="MF_00260">
    <property type="entry name" value="Porphobil_deam"/>
    <property type="match status" value="1"/>
</dbReference>
<comment type="subunit">
    <text evidence="3 7">Monomer.</text>
</comment>
<evidence type="ECO:0000256" key="3">
    <source>
        <dbReference type="ARBA" id="ARBA00011245"/>
    </source>
</evidence>
<protein>
    <recommendedName>
        <fullName evidence="7">Porphobilinogen deaminase</fullName>
        <shortName evidence="7">PBG</shortName>
        <ecNumber evidence="7">2.5.1.61</ecNumber>
    </recommendedName>
    <alternativeName>
        <fullName evidence="7">Hydroxymethylbilane synthase</fullName>
        <shortName evidence="7">HMBS</shortName>
    </alternativeName>
    <alternativeName>
        <fullName evidence="7">Pre-uroporphyrinogen synthase</fullName>
    </alternativeName>
</protein>
<evidence type="ECO:0000256" key="1">
    <source>
        <dbReference type="ARBA" id="ARBA00002869"/>
    </source>
</evidence>
<dbReference type="Gene3D" id="3.40.190.10">
    <property type="entry name" value="Periplasmic binding protein-like II"/>
    <property type="match status" value="2"/>
</dbReference>
<evidence type="ECO:0000259" key="10">
    <source>
        <dbReference type="Pfam" id="PF03900"/>
    </source>
</evidence>
<keyword evidence="5 7" id="KW-0627">Porphyrin biosynthesis</keyword>
<dbReference type="GO" id="GO:0006782">
    <property type="term" value="P:protoporphyrinogen IX biosynthetic process"/>
    <property type="evidence" value="ECO:0007669"/>
    <property type="project" value="UniProtKB-UniRule"/>
</dbReference>
<evidence type="ECO:0000313" key="11">
    <source>
        <dbReference type="EMBL" id="RPF26608.1"/>
    </source>
</evidence>
<gene>
    <name evidence="7" type="primary">hemC</name>
    <name evidence="11" type="ORF">EDD32_1055</name>
</gene>
<dbReference type="GO" id="GO:0005737">
    <property type="term" value="C:cytoplasm"/>
    <property type="evidence" value="ECO:0007669"/>
    <property type="project" value="UniProtKB-UniRule"/>
</dbReference>
<keyword evidence="4 7" id="KW-0808">Transferase</keyword>
<dbReference type="EC" id="2.5.1.61" evidence="7"/>
<dbReference type="GO" id="GO:0004418">
    <property type="term" value="F:hydroxymethylbilane synthase activity"/>
    <property type="evidence" value="ECO:0007669"/>
    <property type="project" value="UniProtKB-UniRule"/>
</dbReference>
<dbReference type="FunFam" id="3.40.190.10:FF:000005">
    <property type="entry name" value="Porphobilinogen deaminase"/>
    <property type="match status" value="1"/>
</dbReference>
<dbReference type="AlphaFoldDB" id="A0A3N4ZLF4"/>
<dbReference type="Proteomes" id="UP000280726">
    <property type="component" value="Unassembled WGS sequence"/>
</dbReference>
<comment type="cofactor">
    <cofactor evidence="7">
        <name>dipyrromethane</name>
        <dbReference type="ChEBI" id="CHEBI:60342"/>
    </cofactor>
    <text evidence="7">Binds 1 dipyrromethane group covalently.</text>
</comment>
<comment type="catalytic activity">
    <reaction evidence="6 7">
        <text>4 porphobilinogen + H2O = hydroxymethylbilane + 4 NH4(+)</text>
        <dbReference type="Rhea" id="RHEA:13185"/>
        <dbReference type="ChEBI" id="CHEBI:15377"/>
        <dbReference type="ChEBI" id="CHEBI:28938"/>
        <dbReference type="ChEBI" id="CHEBI:57845"/>
        <dbReference type="ChEBI" id="CHEBI:58126"/>
        <dbReference type="EC" id="2.5.1.61"/>
    </reaction>
</comment>
<name>A0A3N4ZLF4_9MICO</name>
<dbReference type="PIRSF" id="PIRSF001438">
    <property type="entry name" value="4pyrrol_synth_OHMeBilane_synth"/>
    <property type="match status" value="1"/>
</dbReference>
<dbReference type="PANTHER" id="PTHR11557">
    <property type="entry name" value="PORPHOBILINOGEN DEAMINASE"/>
    <property type="match status" value="1"/>
</dbReference>
<accession>A0A3N4ZLF4</accession>
<dbReference type="PRINTS" id="PR00151">
    <property type="entry name" value="PORPHBDMNASE"/>
</dbReference>
<feature type="modified residue" description="S-(dipyrrolylmethanemethyl)cysteine" evidence="7">
    <location>
        <position position="258"/>
    </location>
</feature>
<evidence type="ECO:0000256" key="6">
    <source>
        <dbReference type="ARBA" id="ARBA00048169"/>
    </source>
</evidence>
<feature type="domain" description="Porphobilinogen deaminase N-terminal" evidence="9">
    <location>
        <begin position="22"/>
        <end position="224"/>
    </location>
</feature>
<comment type="miscellaneous">
    <text evidence="7">The porphobilinogen subunits are added to the dipyrromethane group.</text>
</comment>
<dbReference type="SUPFAM" id="SSF54782">
    <property type="entry name" value="Porphobilinogen deaminase (hydroxymethylbilane synthase), C-terminal domain"/>
    <property type="match status" value="1"/>
</dbReference>
<evidence type="ECO:0000256" key="5">
    <source>
        <dbReference type="ARBA" id="ARBA00023244"/>
    </source>
</evidence>
<evidence type="ECO:0000256" key="7">
    <source>
        <dbReference type="HAMAP-Rule" id="MF_00260"/>
    </source>
</evidence>
<dbReference type="InterPro" id="IPR022418">
    <property type="entry name" value="Porphobilinogen_deaminase_C"/>
</dbReference>
<dbReference type="PANTHER" id="PTHR11557:SF0">
    <property type="entry name" value="PORPHOBILINOGEN DEAMINASE"/>
    <property type="match status" value="1"/>
</dbReference>
<dbReference type="SUPFAM" id="SSF53850">
    <property type="entry name" value="Periplasmic binding protein-like II"/>
    <property type="match status" value="1"/>
</dbReference>
<evidence type="ECO:0000313" key="12">
    <source>
        <dbReference type="Proteomes" id="UP000280726"/>
    </source>
</evidence>
<comment type="function">
    <text evidence="1 7">Tetrapolymerization of the monopyrrole PBG into the hydroxymethylbilane pre-uroporphyrinogen in several discrete steps.</text>
</comment>
<dbReference type="InterPro" id="IPR036803">
    <property type="entry name" value="Porphobilinogen_deaminase_C_sf"/>
</dbReference>
<comment type="caution">
    <text evidence="11">The sequence shown here is derived from an EMBL/GenBank/DDBJ whole genome shotgun (WGS) entry which is preliminary data.</text>
</comment>
<proteinExistence type="inferred from homology"/>
<dbReference type="Pfam" id="PF01379">
    <property type="entry name" value="Porphobil_deam"/>
    <property type="match status" value="1"/>
</dbReference>